<dbReference type="InterPro" id="IPR052710">
    <property type="entry name" value="CAAX_protease"/>
</dbReference>
<dbReference type="GO" id="GO:0080120">
    <property type="term" value="P:CAAX-box protein maturation"/>
    <property type="evidence" value="ECO:0007669"/>
    <property type="project" value="UniProtKB-ARBA"/>
</dbReference>
<feature type="transmembrane region" description="Helical" evidence="1">
    <location>
        <begin position="148"/>
        <end position="166"/>
    </location>
</feature>
<name>A0A2B0LYB3_BACCE</name>
<keyword evidence="1" id="KW-0472">Membrane</keyword>
<feature type="transmembrane region" description="Helical" evidence="1">
    <location>
        <begin position="104"/>
        <end position="128"/>
    </location>
</feature>
<dbReference type="Proteomes" id="UP000242656">
    <property type="component" value="Unassembled WGS sequence"/>
</dbReference>
<keyword evidence="1" id="KW-0812">Transmembrane</keyword>
<feature type="transmembrane region" description="Helical" evidence="1">
    <location>
        <begin position="199"/>
        <end position="216"/>
    </location>
</feature>
<keyword evidence="3" id="KW-0645">Protease</keyword>
<accession>A0A2B0LYB3</accession>
<dbReference type="InterPro" id="IPR003675">
    <property type="entry name" value="Rce1/LyrA-like_dom"/>
</dbReference>
<dbReference type="GO" id="GO:0006508">
    <property type="term" value="P:proteolysis"/>
    <property type="evidence" value="ECO:0007669"/>
    <property type="project" value="UniProtKB-KW"/>
</dbReference>
<dbReference type="AlphaFoldDB" id="A0A2B0LYB3"/>
<sequence>MQSTTTQLTYSQKHSMSWLQFIGSFLFAFYGTRLLSEFFIGLPVLIYSEGVTDQKQIALITSIQDTGNSLLLLGILLTFIYTYEPLKNLIVPVINFKVLKKVSTYIYLFLFFGLSIVINSFILIHLFPDATTEQASALNLEVLKQYKLLLLLGSAVFIPIFEELICRGIILHFFQQRFPFWLAAIGSSFLFGIGHTYSLGVMVTTFIMGLFMAVLCKKTNSIIPAILFHMMNNTLAFL</sequence>
<dbReference type="PANTHER" id="PTHR36435">
    <property type="entry name" value="SLR1288 PROTEIN"/>
    <property type="match status" value="1"/>
</dbReference>
<evidence type="ECO:0000313" key="3">
    <source>
        <dbReference type="EMBL" id="PFK35694.1"/>
    </source>
</evidence>
<protein>
    <submittedName>
        <fullName evidence="3">CPBP family intramembrane metalloprotease</fullName>
    </submittedName>
</protein>
<proteinExistence type="predicted"/>
<keyword evidence="3" id="KW-0482">Metalloprotease</keyword>
<evidence type="ECO:0000259" key="2">
    <source>
        <dbReference type="Pfam" id="PF02517"/>
    </source>
</evidence>
<keyword evidence="3" id="KW-0378">Hydrolase</keyword>
<dbReference type="EMBL" id="NUWN01000064">
    <property type="protein sequence ID" value="PFK35694.1"/>
    <property type="molecule type" value="Genomic_DNA"/>
</dbReference>
<dbReference type="GO" id="GO:0008237">
    <property type="term" value="F:metallopeptidase activity"/>
    <property type="evidence" value="ECO:0007669"/>
    <property type="project" value="UniProtKB-KW"/>
</dbReference>
<feature type="domain" description="CAAX prenyl protease 2/Lysostaphin resistance protein A-like" evidence="2">
    <location>
        <begin position="147"/>
        <end position="234"/>
    </location>
</feature>
<reference evidence="3 4" key="1">
    <citation type="submission" date="2017-09" db="EMBL/GenBank/DDBJ databases">
        <title>Large-scale bioinformatics analysis of Bacillus genomes uncovers conserved roles of natural products in bacterial physiology.</title>
        <authorList>
            <consortium name="Agbiome Team Llc"/>
            <person name="Bleich R.M."/>
            <person name="Grubbs K.J."/>
            <person name="Santa Maria K.C."/>
            <person name="Allen S.E."/>
            <person name="Farag S."/>
            <person name="Shank E.A."/>
            <person name="Bowers A."/>
        </authorList>
    </citation>
    <scope>NUCLEOTIDE SEQUENCE [LARGE SCALE GENOMIC DNA]</scope>
    <source>
        <strain evidence="3 4">AFS083043</strain>
    </source>
</reference>
<organism evidence="3 4">
    <name type="scientific">Bacillus cereus</name>
    <dbReference type="NCBI Taxonomy" id="1396"/>
    <lineage>
        <taxon>Bacteria</taxon>
        <taxon>Bacillati</taxon>
        <taxon>Bacillota</taxon>
        <taxon>Bacilli</taxon>
        <taxon>Bacillales</taxon>
        <taxon>Bacillaceae</taxon>
        <taxon>Bacillus</taxon>
        <taxon>Bacillus cereus group</taxon>
    </lineage>
</organism>
<dbReference type="PANTHER" id="PTHR36435:SF1">
    <property type="entry name" value="CAAX AMINO TERMINAL PROTEASE FAMILY PROTEIN"/>
    <property type="match status" value="1"/>
</dbReference>
<evidence type="ECO:0000313" key="4">
    <source>
        <dbReference type="Proteomes" id="UP000242656"/>
    </source>
</evidence>
<feature type="transmembrane region" description="Helical" evidence="1">
    <location>
        <begin position="21"/>
        <end position="46"/>
    </location>
</feature>
<gene>
    <name evidence="3" type="ORF">COI93_16320</name>
</gene>
<dbReference type="Pfam" id="PF02517">
    <property type="entry name" value="Rce1-like"/>
    <property type="match status" value="1"/>
</dbReference>
<keyword evidence="1" id="KW-1133">Transmembrane helix</keyword>
<evidence type="ECO:0000256" key="1">
    <source>
        <dbReference type="SAM" id="Phobius"/>
    </source>
</evidence>
<comment type="caution">
    <text evidence="3">The sequence shown here is derived from an EMBL/GenBank/DDBJ whole genome shotgun (WGS) entry which is preliminary data.</text>
</comment>
<dbReference type="GO" id="GO:0004175">
    <property type="term" value="F:endopeptidase activity"/>
    <property type="evidence" value="ECO:0007669"/>
    <property type="project" value="UniProtKB-ARBA"/>
</dbReference>
<feature type="transmembrane region" description="Helical" evidence="1">
    <location>
        <begin position="66"/>
        <end position="83"/>
    </location>
</feature>
<dbReference type="RefSeq" id="WP_098491679.1">
    <property type="nucleotide sequence ID" value="NZ_NUWN01000064.1"/>
</dbReference>